<sequence>MPRSSSSSLAPSSSRPPRGPRMLFTTGATAFVLPVCWAGAMYPWSDWRILLPLLIRVVVFSCLTTVKVSTQVIVGIGIGSLYCVLVLPIQASAPIVDDTGLVVGLLVSYRLFGTLISLAVGSTVFSSSIWEESIADLGPLPNAMEGFKSGKRPSS</sequence>
<evidence type="ECO:0000313" key="3">
    <source>
        <dbReference type="Proteomes" id="UP001302602"/>
    </source>
</evidence>
<feature type="region of interest" description="Disordered" evidence="1">
    <location>
        <begin position="1"/>
        <end position="20"/>
    </location>
</feature>
<accession>A0AAN6Z1X8</accession>
<evidence type="ECO:0000313" key="2">
    <source>
        <dbReference type="EMBL" id="KAK4121014.1"/>
    </source>
</evidence>
<dbReference type="RefSeq" id="XP_062644785.1">
    <property type="nucleotide sequence ID" value="XM_062785882.1"/>
</dbReference>
<dbReference type="AlphaFoldDB" id="A0AAN6Z1X8"/>
<name>A0AAN6Z1X8_9PEZI</name>
<dbReference type="Proteomes" id="UP001302602">
    <property type="component" value="Unassembled WGS sequence"/>
</dbReference>
<reference evidence="2" key="1">
    <citation type="journal article" date="2023" name="Mol. Phylogenet. Evol.">
        <title>Genome-scale phylogeny and comparative genomics of the fungal order Sordariales.</title>
        <authorList>
            <person name="Hensen N."/>
            <person name="Bonometti L."/>
            <person name="Westerberg I."/>
            <person name="Brannstrom I.O."/>
            <person name="Guillou S."/>
            <person name="Cros-Aarteil S."/>
            <person name="Calhoun S."/>
            <person name="Haridas S."/>
            <person name="Kuo A."/>
            <person name="Mondo S."/>
            <person name="Pangilinan J."/>
            <person name="Riley R."/>
            <person name="LaButti K."/>
            <person name="Andreopoulos B."/>
            <person name="Lipzen A."/>
            <person name="Chen C."/>
            <person name="Yan M."/>
            <person name="Daum C."/>
            <person name="Ng V."/>
            <person name="Clum A."/>
            <person name="Steindorff A."/>
            <person name="Ohm R.A."/>
            <person name="Martin F."/>
            <person name="Silar P."/>
            <person name="Natvig D.O."/>
            <person name="Lalanne C."/>
            <person name="Gautier V."/>
            <person name="Ament-Velasquez S.L."/>
            <person name="Kruys A."/>
            <person name="Hutchinson M.I."/>
            <person name="Powell A.J."/>
            <person name="Barry K."/>
            <person name="Miller A.N."/>
            <person name="Grigoriev I.V."/>
            <person name="Debuchy R."/>
            <person name="Gladieux P."/>
            <person name="Hiltunen Thoren M."/>
            <person name="Johannesson H."/>
        </authorList>
    </citation>
    <scope>NUCLEOTIDE SEQUENCE</scope>
    <source>
        <strain evidence="2">CBS 731.68</strain>
    </source>
</reference>
<proteinExistence type="predicted"/>
<dbReference type="EMBL" id="MU853235">
    <property type="protein sequence ID" value="KAK4121014.1"/>
    <property type="molecule type" value="Genomic_DNA"/>
</dbReference>
<organism evidence="2 3">
    <name type="scientific">Parathielavia appendiculata</name>
    <dbReference type="NCBI Taxonomy" id="2587402"/>
    <lineage>
        <taxon>Eukaryota</taxon>
        <taxon>Fungi</taxon>
        <taxon>Dikarya</taxon>
        <taxon>Ascomycota</taxon>
        <taxon>Pezizomycotina</taxon>
        <taxon>Sordariomycetes</taxon>
        <taxon>Sordariomycetidae</taxon>
        <taxon>Sordariales</taxon>
        <taxon>Chaetomiaceae</taxon>
        <taxon>Parathielavia</taxon>
    </lineage>
</organism>
<dbReference type="GeneID" id="87822648"/>
<evidence type="ECO:0000256" key="1">
    <source>
        <dbReference type="SAM" id="MobiDB-lite"/>
    </source>
</evidence>
<reference evidence="2" key="2">
    <citation type="submission" date="2023-05" db="EMBL/GenBank/DDBJ databases">
        <authorList>
            <consortium name="Lawrence Berkeley National Laboratory"/>
            <person name="Steindorff A."/>
            <person name="Hensen N."/>
            <person name="Bonometti L."/>
            <person name="Westerberg I."/>
            <person name="Brannstrom I.O."/>
            <person name="Guillou S."/>
            <person name="Cros-Aarteil S."/>
            <person name="Calhoun S."/>
            <person name="Haridas S."/>
            <person name="Kuo A."/>
            <person name="Mondo S."/>
            <person name="Pangilinan J."/>
            <person name="Riley R."/>
            <person name="Labutti K."/>
            <person name="Andreopoulos B."/>
            <person name="Lipzen A."/>
            <person name="Chen C."/>
            <person name="Yanf M."/>
            <person name="Daum C."/>
            <person name="Ng V."/>
            <person name="Clum A."/>
            <person name="Ohm R."/>
            <person name="Martin F."/>
            <person name="Silar P."/>
            <person name="Natvig D."/>
            <person name="Lalanne C."/>
            <person name="Gautier V."/>
            <person name="Ament-Velasquez S.L."/>
            <person name="Kruys A."/>
            <person name="Hutchinson M.I."/>
            <person name="Powell A.J."/>
            <person name="Barry K."/>
            <person name="Miller A.N."/>
            <person name="Grigoriev I.V."/>
            <person name="Debuchy R."/>
            <person name="Gladieux P."/>
            <person name="Thoren M.H."/>
            <person name="Johannesson H."/>
        </authorList>
    </citation>
    <scope>NUCLEOTIDE SEQUENCE</scope>
    <source>
        <strain evidence="2">CBS 731.68</strain>
    </source>
</reference>
<protein>
    <submittedName>
        <fullName evidence="2">Uncharacterized protein</fullName>
    </submittedName>
</protein>
<gene>
    <name evidence="2" type="ORF">N657DRAFT_133376</name>
</gene>
<feature type="compositionally biased region" description="Low complexity" evidence="1">
    <location>
        <begin position="1"/>
        <end position="16"/>
    </location>
</feature>
<keyword evidence="3" id="KW-1185">Reference proteome</keyword>
<comment type="caution">
    <text evidence="2">The sequence shown here is derived from an EMBL/GenBank/DDBJ whole genome shotgun (WGS) entry which is preliminary data.</text>
</comment>